<gene>
    <name evidence="1" type="ORF">MTR67_011184</name>
</gene>
<protein>
    <submittedName>
        <fullName evidence="1">Uncharacterized protein</fullName>
    </submittedName>
</protein>
<accession>A0AAF0TGA8</accession>
<dbReference type="AlphaFoldDB" id="A0AAF0TGA8"/>
<name>A0AAF0TGA8_SOLVR</name>
<evidence type="ECO:0000313" key="2">
    <source>
        <dbReference type="Proteomes" id="UP001234989"/>
    </source>
</evidence>
<evidence type="ECO:0000313" key="1">
    <source>
        <dbReference type="EMBL" id="WMV17799.1"/>
    </source>
</evidence>
<reference evidence="1" key="1">
    <citation type="submission" date="2023-08" db="EMBL/GenBank/DDBJ databases">
        <title>A de novo genome assembly of Solanum verrucosum Schlechtendal, a Mexican diploid species geographically isolated from the other diploid A-genome species in potato relatives.</title>
        <authorList>
            <person name="Hosaka K."/>
        </authorList>
    </citation>
    <scope>NUCLEOTIDE SEQUENCE</scope>
    <source>
        <tissue evidence="1">Young leaves</tissue>
    </source>
</reference>
<organism evidence="1 2">
    <name type="scientific">Solanum verrucosum</name>
    <dbReference type="NCBI Taxonomy" id="315347"/>
    <lineage>
        <taxon>Eukaryota</taxon>
        <taxon>Viridiplantae</taxon>
        <taxon>Streptophyta</taxon>
        <taxon>Embryophyta</taxon>
        <taxon>Tracheophyta</taxon>
        <taxon>Spermatophyta</taxon>
        <taxon>Magnoliopsida</taxon>
        <taxon>eudicotyledons</taxon>
        <taxon>Gunneridae</taxon>
        <taxon>Pentapetalae</taxon>
        <taxon>asterids</taxon>
        <taxon>lamiids</taxon>
        <taxon>Solanales</taxon>
        <taxon>Solanaceae</taxon>
        <taxon>Solanoideae</taxon>
        <taxon>Solaneae</taxon>
        <taxon>Solanum</taxon>
    </lineage>
</organism>
<dbReference type="EMBL" id="CP133614">
    <property type="protein sequence ID" value="WMV17799.1"/>
    <property type="molecule type" value="Genomic_DNA"/>
</dbReference>
<sequence>MWGKSLRRVLEKLRGLLLQRFWFWVCR</sequence>
<keyword evidence="2" id="KW-1185">Reference proteome</keyword>
<proteinExistence type="predicted"/>
<dbReference type="Proteomes" id="UP001234989">
    <property type="component" value="Chromosome 3"/>
</dbReference>